<dbReference type="Gene3D" id="1.10.10.10">
    <property type="entry name" value="Winged helix-like DNA-binding domain superfamily/Winged helix DNA-binding domain"/>
    <property type="match status" value="1"/>
</dbReference>
<dbReference type="PANTHER" id="PTHR35807">
    <property type="entry name" value="TRANSCRIPTIONAL REGULATOR REDD-RELATED"/>
    <property type="match status" value="1"/>
</dbReference>
<sequence>MEFRVLGPLEVSGDEAVLPLGSAQKPRLVLAALLSRADQPVQLDWLMSAVWADHPPASGRKNLQHYVHQLRALLGADRIASHPGGYLIHAGDDMDAARFRRIAMEGRAALDEKDAHRAGDRLRAALDLWRGPAYAEFTDCAALVGEAARLDDLRLSVYENWAQAELTLGRYGTPVSELTDLLRAHPYRESLIGYLMRALYGAGRQADALQVFRKMRTCFIEQLGIEPGHQLQRLHQQMLRGDEELATHVVDIVQGSLTASANDAIAVPVPRELPADVSGFAGREDVLKALDELLPGNPQSSARPVVIAAITGTAGVGKTALAVHWAHRVAEQFPDGQLYLNLCGHAQGRPLRPIEALTALLTGLGTPLDQIPVEVTAAAARYRSHVAGRRVLIVLDNAESTAQVRPLLAGSSGCLVLITGRDRLTGARCPRGGSADRTRRFDPR</sequence>
<feature type="domain" description="OmpR/PhoB-type" evidence="5">
    <location>
        <begin position="15"/>
        <end position="88"/>
    </location>
</feature>
<comment type="similarity">
    <text evidence="1">Belongs to the AfsR/DnrI/RedD regulatory family.</text>
</comment>
<name>A0A239M8E8_9ACTN</name>
<keyword evidence="3 7" id="KW-0238">DNA-binding</keyword>
<dbReference type="SUPFAM" id="SSF52540">
    <property type="entry name" value="P-loop containing nucleoside triphosphate hydrolases"/>
    <property type="match status" value="1"/>
</dbReference>
<dbReference type="CDD" id="cd15831">
    <property type="entry name" value="BTAD"/>
    <property type="match status" value="1"/>
</dbReference>
<dbReference type="Proteomes" id="UP000198362">
    <property type="component" value="Unassembled WGS sequence"/>
</dbReference>
<evidence type="ECO:0000256" key="4">
    <source>
        <dbReference type="ARBA" id="ARBA00023163"/>
    </source>
</evidence>
<dbReference type="InterPro" id="IPR027417">
    <property type="entry name" value="P-loop_NTPase"/>
</dbReference>
<dbReference type="AlphaFoldDB" id="A0A239M8E8"/>
<dbReference type="SMART" id="SM01043">
    <property type="entry name" value="BTAD"/>
    <property type="match status" value="1"/>
</dbReference>
<dbReference type="Pfam" id="PF03704">
    <property type="entry name" value="BTAD"/>
    <property type="match status" value="1"/>
</dbReference>
<dbReference type="GO" id="GO:0000160">
    <property type="term" value="P:phosphorelay signal transduction system"/>
    <property type="evidence" value="ECO:0007669"/>
    <property type="project" value="InterPro"/>
</dbReference>
<keyword evidence="8" id="KW-1185">Reference proteome</keyword>
<dbReference type="SMART" id="SM00862">
    <property type="entry name" value="Trans_reg_C"/>
    <property type="match status" value="1"/>
</dbReference>
<dbReference type="GO" id="GO:0003677">
    <property type="term" value="F:DNA binding"/>
    <property type="evidence" value="ECO:0007669"/>
    <property type="project" value="UniProtKB-KW"/>
</dbReference>
<reference evidence="7 8" key="1">
    <citation type="submission" date="2017-06" db="EMBL/GenBank/DDBJ databases">
        <authorList>
            <person name="Kim H.J."/>
            <person name="Triplett B.A."/>
        </authorList>
    </citation>
    <scope>NUCLEOTIDE SEQUENCE [LARGE SCALE GENOMIC DNA]</scope>
    <source>
        <strain evidence="7 8">CGMCC 4.5593</strain>
    </source>
</reference>
<dbReference type="InterPro" id="IPR016032">
    <property type="entry name" value="Sig_transdc_resp-reg_C-effctor"/>
</dbReference>
<gene>
    <name evidence="7" type="ORF">SAMN05421812_105246</name>
</gene>
<evidence type="ECO:0000259" key="6">
    <source>
        <dbReference type="SMART" id="SM01043"/>
    </source>
</evidence>
<dbReference type="EMBL" id="FZPH01000005">
    <property type="protein sequence ID" value="SNT39187.1"/>
    <property type="molecule type" value="Genomic_DNA"/>
</dbReference>
<evidence type="ECO:0000313" key="8">
    <source>
        <dbReference type="Proteomes" id="UP000198362"/>
    </source>
</evidence>
<dbReference type="Gene3D" id="1.25.40.10">
    <property type="entry name" value="Tetratricopeptide repeat domain"/>
    <property type="match status" value="1"/>
</dbReference>
<dbReference type="Gene3D" id="3.40.50.300">
    <property type="entry name" value="P-loop containing nucleotide triphosphate hydrolases"/>
    <property type="match status" value="1"/>
</dbReference>
<evidence type="ECO:0000313" key="7">
    <source>
        <dbReference type="EMBL" id="SNT39187.1"/>
    </source>
</evidence>
<dbReference type="RefSeq" id="WP_179266194.1">
    <property type="nucleotide sequence ID" value="NZ_FZPH01000005.1"/>
</dbReference>
<dbReference type="InterPro" id="IPR001867">
    <property type="entry name" value="OmpR/PhoB-type_DNA-bd"/>
</dbReference>
<keyword evidence="2" id="KW-0805">Transcription regulation</keyword>
<dbReference type="InterPro" id="IPR036388">
    <property type="entry name" value="WH-like_DNA-bd_sf"/>
</dbReference>
<feature type="domain" description="Bacterial transcriptional activator" evidence="6">
    <location>
        <begin position="94"/>
        <end position="239"/>
    </location>
</feature>
<evidence type="ECO:0000256" key="3">
    <source>
        <dbReference type="ARBA" id="ARBA00023125"/>
    </source>
</evidence>
<accession>A0A239M8E8</accession>
<proteinExistence type="inferred from homology"/>
<dbReference type="GO" id="GO:0006355">
    <property type="term" value="P:regulation of DNA-templated transcription"/>
    <property type="evidence" value="ECO:0007669"/>
    <property type="project" value="InterPro"/>
</dbReference>
<evidence type="ECO:0000256" key="1">
    <source>
        <dbReference type="ARBA" id="ARBA00005820"/>
    </source>
</evidence>
<evidence type="ECO:0000259" key="5">
    <source>
        <dbReference type="SMART" id="SM00862"/>
    </source>
</evidence>
<dbReference type="PANTHER" id="PTHR35807:SF1">
    <property type="entry name" value="TRANSCRIPTIONAL REGULATOR REDD"/>
    <property type="match status" value="1"/>
</dbReference>
<evidence type="ECO:0000256" key="2">
    <source>
        <dbReference type="ARBA" id="ARBA00023015"/>
    </source>
</evidence>
<organism evidence="7 8">
    <name type="scientific">Asanoa hainanensis</name>
    <dbReference type="NCBI Taxonomy" id="560556"/>
    <lineage>
        <taxon>Bacteria</taxon>
        <taxon>Bacillati</taxon>
        <taxon>Actinomycetota</taxon>
        <taxon>Actinomycetes</taxon>
        <taxon>Micromonosporales</taxon>
        <taxon>Micromonosporaceae</taxon>
        <taxon>Asanoa</taxon>
    </lineage>
</organism>
<keyword evidence="4" id="KW-0804">Transcription</keyword>
<dbReference type="InterPro" id="IPR005158">
    <property type="entry name" value="BTAD"/>
</dbReference>
<protein>
    <submittedName>
        <fullName evidence="7">DNA-binding transcriptional activator of the SARP family</fullName>
    </submittedName>
</protein>
<dbReference type="SUPFAM" id="SSF46894">
    <property type="entry name" value="C-terminal effector domain of the bipartite response regulators"/>
    <property type="match status" value="1"/>
</dbReference>
<dbReference type="SUPFAM" id="SSF48452">
    <property type="entry name" value="TPR-like"/>
    <property type="match status" value="1"/>
</dbReference>
<dbReference type="InterPro" id="IPR051677">
    <property type="entry name" value="AfsR-DnrI-RedD_regulator"/>
</dbReference>
<dbReference type="InterPro" id="IPR011990">
    <property type="entry name" value="TPR-like_helical_dom_sf"/>
</dbReference>